<dbReference type="InterPro" id="IPR008979">
    <property type="entry name" value="Galactose-bd-like_sf"/>
</dbReference>
<sequence length="1029" mass="114914">MRKIKIKQIIAMAFSCIFVINGLIGTTVKAAAPKKVQEKVNTISVPNLSPTPQNLDIIGEGFELTTSVNIIGADKADKDAVKVLNEFLKANKISINTEYSDLSTTLIIGEVEDDIPEMDRVQKELKINGANDLRDQGYVLEANQEGQAPGVILIEGKDEVGTFYGVQTLKQLVQNKSESIVTPEVSISDYPTMSARGIVEGFYGTPWTHQDRLDQIKFYGENKMNTYIYAPKDDPYHREKWRDPYPDSEMTRMQELIDASKESKVDFVFAISPGIDIRFDGEAGEEDFRALINKFQSLYDMGVRSFAIYYDDIEDKSAVKQATVLNRVNEEFIKAKGDIKPLITVPTEYDTGAMVSNGQPKKYTREFAETVSKDIEVMYTGPGVVTNEIPNSDAELISGIYNRQMAVWWNYPVTDYFKNKLALGPTHGLDLGLNQYVDFFTMNPMEHADLSKISLHTAADYSWNTANYDYDKAWNRAIEMLYGDLAEDMKVFANHSTRMDNSWAHTGREDAPEMREDMDNLWKKLSAREDATNEIEKLYASFNKMKEAYTNLKANLPQNILDECSRQLDLFGKLADYDKVALDMIVAQLNKDNDLYEQLKSQTEANKADVSRTWAKISEKVAVSFLNEALSFDATMIDPSAVKVTASSEETNKENTPASKASDNSLSTFWHTEWSGSNPAQPPHYLQLELDNIYEINKVRYVPRQDSVPNGTITGYKLHVSIDGVNFTEVKQGTLENNSDAKIIELDPVQAKFIKLEVTASHGSHASAAEFNAYGNIAKEEVDGITSINSENEIKVGEDLNVTLGIESKKEEINAYAADYVLSYDPTVFDFKEAKSLNENVTLMAKPQEDGTVRLIVASLGGDGLPIGTDFINVKLTSKATAEETNIAITKAEIGDAEGVIHSFELKDKKVKVKENSSVTPIKPGKVQNLKASSSTDSTITVSWESPKVSEAIKEYVIYKDGVELTRVSGENTEYTLEGLKANTLYNVKIVAIDKYEQKSRPVAINARTQKMQKGKMTAFIHNVVNNLI</sequence>
<dbReference type="Gene3D" id="2.60.120.260">
    <property type="entry name" value="Galactose-binding domain-like"/>
    <property type="match status" value="1"/>
</dbReference>
<keyword evidence="1 4" id="KW-0378">Hydrolase</keyword>
<dbReference type="InterPro" id="IPR049019">
    <property type="entry name" value="NagJ-like_helical"/>
</dbReference>
<comment type="caution">
    <text evidence="8">The sequence shown here is derived from an EMBL/GenBank/DDBJ whole genome shotgun (WGS) entry which is preliminary data.</text>
</comment>
<dbReference type="Pfam" id="PF07555">
    <property type="entry name" value="NAGidase"/>
    <property type="match status" value="1"/>
</dbReference>
<dbReference type="PANTHER" id="PTHR13170:SF16">
    <property type="entry name" value="PROTEIN O-GLCNACASE"/>
    <property type="match status" value="1"/>
</dbReference>
<dbReference type="Pfam" id="PF02838">
    <property type="entry name" value="Glyco_hydro_20b"/>
    <property type="match status" value="1"/>
</dbReference>
<dbReference type="InterPro" id="IPR051822">
    <property type="entry name" value="Glycosyl_Hydrolase_84"/>
</dbReference>
<dbReference type="PANTHER" id="PTHR13170">
    <property type="entry name" value="O-GLCNACASE"/>
    <property type="match status" value="1"/>
</dbReference>
<dbReference type="CDD" id="cd00063">
    <property type="entry name" value="FN3"/>
    <property type="match status" value="1"/>
</dbReference>
<dbReference type="InterPro" id="IPR003961">
    <property type="entry name" value="FN3_dom"/>
</dbReference>
<dbReference type="EMBL" id="WHJC01000023">
    <property type="protein sequence ID" value="MPQ42826.1"/>
    <property type="molecule type" value="Genomic_DNA"/>
</dbReference>
<dbReference type="AlphaFoldDB" id="A0A6I1MH09"/>
<dbReference type="Gene3D" id="2.60.40.10">
    <property type="entry name" value="Immunoglobulins"/>
    <property type="match status" value="1"/>
</dbReference>
<dbReference type="SUPFAM" id="SSF49785">
    <property type="entry name" value="Galactose-binding domain-like"/>
    <property type="match status" value="1"/>
</dbReference>
<dbReference type="InterPro" id="IPR015882">
    <property type="entry name" value="HEX_bac_N"/>
</dbReference>
<dbReference type="InterPro" id="IPR000421">
    <property type="entry name" value="FA58C"/>
</dbReference>
<proteinExistence type="inferred from homology"/>
<evidence type="ECO:0000313" key="8">
    <source>
        <dbReference type="EMBL" id="MPQ42826.1"/>
    </source>
</evidence>
<evidence type="ECO:0000313" key="9">
    <source>
        <dbReference type="Proteomes" id="UP000430345"/>
    </source>
</evidence>
<dbReference type="RefSeq" id="WP_152887797.1">
    <property type="nucleotide sequence ID" value="NZ_WHJC01000023.1"/>
</dbReference>
<dbReference type="Gene3D" id="1.20.58.460">
    <property type="entry name" value="Hyaluronidase post-catalytic domain-like"/>
    <property type="match status" value="1"/>
</dbReference>
<dbReference type="GO" id="GO:0015929">
    <property type="term" value="F:hexosaminidase activity"/>
    <property type="evidence" value="ECO:0007669"/>
    <property type="project" value="UniProtKB-ARBA"/>
</dbReference>
<dbReference type="Pfam" id="PF00754">
    <property type="entry name" value="F5_F8_type_C"/>
    <property type="match status" value="1"/>
</dbReference>
<comment type="similarity">
    <text evidence="4">Belongs to the glycosyl hydrolase 84 family.</text>
</comment>
<dbReference type="GO" id="GO:0000272">
    <property type="term" value="P:polysaccharide catabolic process"/>
    <property type="evidence" value="ECO:0007669"/>
    <property type="project" value="InterPro"/>
</dbReference>
<gene>
    <name evidence="8" type="ORF">GBZ86_03540</name>
</gene>
<dbReference type="Pfam" id="PF00963">
    <property type="entry name" value="Cohesin"/>
    <property type="match status" value="1"/>
</dbReference>
<dbReference type="OrthoDB" id="9760892at2"/>
<keyword evidence="2 4" id="KW-0326">Glycosidase</keyword>
<evidence type="ECO:0000256" key="4">
    <source>
        <dbReference type="PROSITE-ProRule" id="PRU01353"/>
    </source>
</evidence>
<keyword evidence="9" id="KW-1185">Reference proteome</keyword>
<dbReference type="PROSITE" id="PS52009">
    <property type="entry name" value="GH84"/>
    <property type="match status" value="1"/>
</dbReference>
<dbReference type="SUPFAM" id="SSF51445">
    <property type="entry name" value="(Trans)glycosidases"/>
    <property type="match status" value="1"/>
</dbReference>
<reference evidence="8 9" key="1">
    <citation type="submission" date="2019-10" db="EMBL/GenBank/DDBJ databases">
        <title>The Genome Sequence of Clostridium tarantellae Isolated from Fish Brain.</title>
        <authorList>
            <person name="Bano L."/>
            <person name="Kiel M."/>
            <person name="Sales G."/>
            <person name="Doxey A.C."/>
            <person name="Mansfield M.J."/>
            <person name="Schiavone M."/>
            <person name="Rossetto O."/>
            <person name="Pirazzini M."/>
            <person name="Dobrindt U."/>
            <person name="Montecucco C."/>
        </authorList>
    </citation>
    <scope>NUCLEOTIDE SEQUENCE [LARGE SCALE GENOMIC DNA]</scope>
    <source>
        <strain evidence="8 9">DSM 3997</strain>
    </source>
</reference>
<dbReference type="InterPro" id="IPR017853">
    <property type="entry name" value="GH"/>
</dbReference>
<evidence type="ECO:0000259" key="5">
    <source>
        <dbReference type="PROSITE" id="PS50022"/>
    </source>
</evidence>
<evidence type="ECO:0000259" key="6">
    <source>
        <dbReference type="PROSITE" id="PS50853"/>
    </source>
</evidence>
<evidence type="ECO:0000259" key="7">
    <source>
        <dbReference type="PROSITE" id="PS52009"/>
    </source>
</evidence>
<dbReference type="Pfam" id="PF21774">
    <property type="entry name" value="NagJ_C"/>
    <property type="match status" value="1"/>
</dbReference>
<dbReference type="SUPFAM" id="SSF49265">
    <property type="entry name" value="Fibronectin type III"/>
    <property type="match status" value="1"/>
</dbReference>
<dbReference type="SUPFAM" id="SSF49384">
    <property type="entry name" value="Carbohydrate-binding domain"/>
    <property type="match status" value="1"/>
</dbReference>
<dbReference type="Gene3D" id="3.30.379.10">
    <property type="entry name" value="Chitobiase/beta-hexosaminidase domain 2-like"/>
    <property type="match status" value="1"/>
</dbReference>
<accession>A0A6I1MH09</accession>
<feature type="domain" description="Fibronectin type-III" evidence="6">
    <location>
        <begin position="926"/>
        <end position="1015"/>
    </location>
</feature>
<dbReference type="InterPro" id="IPR029018">
    <property type="entry name" value="Hex-like_dom2"/>
</dbReference>
<dbReference type="PROSITE" id="PS50853">
    <property type="entry name" value="FN3"/>
    <property type="match status" value="1"/>
</dbReference>
<dbReference type="CDD" id="cd08547">
    <property type="entry name" value="Type_II_cohesin"/>
    <property type="match status" value="1"/>
</dbReference>
<dbReference type="InterPro" id="IPR036116">
    <property type="entry name" value="FN3_sf"/>
</dbReference>
<dbReference type="SUPFAM" id="SSF55545">
    <property type="entry name" value="beta-N-acetylhexosaminidase-like domain"/>
    <property type="match status" value="1"/>
</dbReference>
<protein>
    <recommendedName>
        <fullName evidence="3">Beta-N-acetylhexosaminidase</fullName>
    </recommendedName>
</protein>
<dbReference type="InterPro" id="IPR013783">
    <property type="entry name" value="Ig-like_fold"/>
</dbReference>
<dbReference type="GO" id="GO:1901135">
    <property type="term" value="P:carbohydrate derivative metabolic process"/>
    <property type="evidence" value="ECO:0007669"/>
    <property type="project" value="UniProtKB-ARBA"/>
</dbReference>
<dbReference type="PROSITE" id="PS50022">
    <property type="entry name" value="FA58C_3"/>
    <property type="match status" value="1"/>
</dbReference>
<feature type="active site" description="Proton donor" evidence="4">
    <location>
        <position position="312"/>
    </location>
</feature>
<feature type="domain" description="F5/8 type C" evidence="5">
    <location>
        <begin position="625"/>
        <end position="776"/>
    </location>
</feature>
<name>A0A6I1MH09_9CLOT</name>
<dbReference type="InterPro" id="IPR008965">
    <property type="entry name" value="CBM2/CBM3_carb-bd_dom_sf"/>
</dbReference>
<organism evidence="8 9">
    <name type="scientific">Clostridium tarantellae</name>
    <dbReference type="NCBI Taxonomy" id="39493"/>
    <lineage>
        <taxon>Bacteria</taxon>
        <taxon>Bacillati</taxon>
        <taxon>Bacillota</taxon>
        <taxon>Clostridia</taxon>
        <taxon>Eubacteriales</taxon>
        <taxon>Clostridiaceae</taxon>
        <taxon>Clostridium</taxon>
    </lineage>
</organism>
<evidence type="ECO:0000256" key="1">
    <source>
        <dbReference type="ARBA" id="ARBA00022801"/>
    </source>
</evidence>
<dbReference type="Gene3D" id="3.20.20.80">
    <property type="entry name" value="Glycosidases"/>
    <property type="match status" value="1"/>
</dbReference>
<dbReference type="SMART" id="SM00060">
    <property type="entry name" value="FN3"/>
    <property type="match status" value="1"/>
</dbReference>
<evidence type="ECO:0000256" key="2">
    <source>
        <dbReference type="ARBA" id="ARBA00023295"/>
    </source>
</evidence>
<dbReference type="Gene3D" id="2.60.40.680">
    <property type="match status" value="1"/>
</dbReference>
<dbReference type="InterPro" id="IPR011496">
    <property type="entry name" value="O-GlcNAcase_cat"/>
</dbReference>
<evidence type="ECO:0000256" key="3">
    <source>
        <dbReference type="ARBA" id="ARBA00030512"/>
    </source>
</evidence>
<dbReference type="Pfam" id="PF00041">
    <property type="entry name" value="fn3"/>
    <property type="match status" value="1"/>
</dbReference>
<feature type="domain" description="GH84" evidence="7">
    <location>
        <begin position="194"/>
        <end position="466"/>
    </location>
</feature>
<dbReference type="SUPFAM" id="SSF140657">
    <property type="entry name" value="Hyaluronidase post-catalytic domain-like"/>
    <property type="match status" value="1"/>
</dbReference>
<dbReference type="GO" id="GO:0030246">
    <property type="term" value="F:carbohydrate binding"/>
    <property type="evidence" value="ECO:0007669"/>
    <property type="project" value="InterPro"/>
</dbReference>
<dbReference type="Proteomes" id="UP000430345">
    <property type="component" value="Unassembled WGS sequence"/>
</dbReference>
<dbReference type="InterPro" id="IPR002102">
    <property type="entry name" value="Cohesin_dom"/>
</dbReference>